<dbReference type="AlphaFoldDB" id="A0A9P6KER5"/>
<feature type="region of interest" description="Disordered" evidence="1">
    <location>
        <begin position="110"/>
        <end position="129"/>
    </location>
</feature>
<evidence type="ECO:0000313" key="2">
    <source>
        <dbReference type="EMBL" id="KAF9582191.1"/>
    </source>
</evidence>
<gene>
    <name evidence="2" type="ORF">BGW38_000529</name>
</gene>
<reference evidence="2" key="1">
    <citation type="journal article" date="2020" name="Fungal Divers.">
        <title>Resolving the Mortierellaceae phylogeny through synthesis of multi-gene phylogenetics and phylogenomics.</title>
        <authorList>
            <person name="Vandepol N."/>
            <person name="Liber J."/>
            <person name="Desiro A."/>
            <person name="Na H."/>
            <person name="Kennedy M."/>
            <person name="Barry K."/>
            <person name="Grigoriev I.V."/>
            <person name="Miller A.N."/>
            <person name="O'Donnell K."/>
            <person name="Stajich J.E."/>
            <person name="Bonito G."/>
        </authorList>
    </citation>
    <scope>NUCLEOTIDE SEQUENCE</scope>
    <source>
        <strain evidence="2">KOD1015</strain>
    </source>
</reference>
<evidence type="ECO:0000313" key="3">
    <source>
        <dbReference type="Proteomes" id="UP000780801"/>
    </source>
</evidence>
<protein>
    <submittedName>
        <fullName evidence="2">Uncharacterized protein</fullName>
    </submittedName>
</protein>
<feature type="compositionally biased region" description="Low complexity" evidence="1">
    <location>
        <begin position="110"/>
        <end position="125"/>
    </location>
</feature>
<accession>A0A9P6KER5</accession>
<name>A0A9P6KER5_9FUNG</name>
<proteinExistence type="predicted"/>
<comment type="caution">
    <text evidence="2">The sequence shown here is derived from an EMBL/GenBank/DDBJ whole genome shotgun (WGS) entry which is preliminary data.</text>
</comment>
<evidence type="ECO:0000256" key="1">
    <source>
        <dbReference type="SAM" id="MobiDB-lite"/>
    </source>
</evidence>
<keyword evidence="3" id="KW-1185">Reference proteome</keyword>
<feature type="non-terminal residue" evidence="2">
    <location>
        <position position="1"/>
    </location>
</feature>
<organism evidence="2 3">
    <name type="scientific">Lunasporangiospora selenospora</name>
    <dbReference type="NCBI Taxonomy" id="979761"/>
    <lineage>
        <taxon>Eukaryota</taxon>
        <taxon>Fungi</taxon>
        <taxon>Fungi incertae sedis</taxon>
        <taxon>Mucoromycota</taxon>
        <taxon>Mortierellomycotina</taxon>
        <taxon>Mortierellomycetes</taxon>
        <taxon>Mortierellales</taxon>
        <taxon>Mortierellaceae</taxon>
        <taxon>Lunasporangiospora</taxon>
    </lineage>
</organism>
<dbReference type="Proteomes" id="UP000780801">
    <property type="component" value="Unassembled WGS sequence"/>
</dbReference>
<sequence length="192" mass="19917">DSSSASASSSEDDTIDGLGLMKGIRHASFNKHKHPAMNTSTSSLDSMLSSCNSSSFGAGRGGLRHYGSSSVSSSHGARSPSPYTPAFFGSSMAAARSTAALHTALLTSMTTSSPSSRCSSAYSARSESRVEEQRQQQRISDAVAATSASASTWMSMNAGSLISALSFTVPTYSNFDEDFGSFASLEETVATM</sequence>
<dbReference type="EMBL" id="JAABOA010001145">
    <property type="protein sequence ID" value="KAF9582191.1"/>
    <property type="molecule type" value="Genomic_DNA"/>
</dbReference>